<accession>A0AAV4MUU9</accession>
<dbReference type="Proteomes" id="UP001054945">
    <property type="component" value="Unassembled WGS sequence"/>
</dbReference>
<dbReference type="InterPro" id="IPR021109">
    <property type="entry name" value="Peptidase_aspartic_dom_sf"/>
</dbReference>
<reference evidence="1 2" key="1">
    <citation type="submission" date="2021-06" db="EMBL/GenBank/DDBJ databases">
        <title>Caerostris extrusa draft genome.</title>
        <authorList>
            <person name="Kono N."/>
            <person name="Arakawa K."/>
        </authorList>
    </citation>
    <scope>NUCLEOTIDE SEQUENCE [LARGE SCALE GENOMIC DNA]</scope>
</reference>
<evidence type="ECO:0000313" key="2">
    <source>
        <dbReference type="Proteomes" id="UP001054945"/>
    </source>
</evidence>
<dbReference type="Gene3D" id="2.40.70.10">
    <property type="entry name" value="Acid Proteases"/>
    <property type="match status" value="1"/>
</dbReference>
<comment type="caution">
    <text evidence="1">The sequence shown here is derived from an EMBL/GenBank/DDBJ whole genome shotgun (WGS) entry which is preliminary data.</text>
</comment>
<dbReference type="AlphaFoldDB" id="A0AAV4MUU9"/>
<dbReference type="EMBL" id="BPLR01020180">
    <property type="protein sequence ID" value="GIX75590.1"/>
    <property type="molecule type" value="Genomic_DNA"/>
</dbReference>
<proteinExistence type="predicted"/>
<keyword evidence="2" id="KW-1185">Reference proteome</keyword>
<protein>
    <submittedName>
        <fullName evidence="1">Uncharacterized protein</fullName>
    </submittedName>
</protein>
<name>A0AAV4MUU9_CAEEX</name>
<organism evidence="1 2">
    <name type="scientific">Caerostris extrusa</name>
    <name type="common">Bark spider</name>
    <name type="synonym">Caerostris bankana</name>
    <dbReference type="NCBI Taxonomy" id="172846"/>
    <lineage>
        <taxon>Eukaryota</taxon>
        <taxon>Metazoa</taxon>
        <taxon>Ecdysozoa</taxon>
        <taxon>Arthropoda</taxon>
        <taxon>Chelicerata</taxon>
        <taxon>Arachnida</taxon>
        <taxon>Araneae</taxon>
        <taxon>Araneomorphae</taxon>
        <taxon>Entelegynae</taxon>
        <taxon>Araneoidea</taxon>
        <taxon>Araneidae</taxon>
        <taxon>Caerostris</taxon>
    </lineage>
</organism>
<gene>
    <name evidence="1" type="ORF">CEXT_21861</name>
</gene>
<evidence type="ECO:0000313" key="1">
    <source>
        <dbReference type="EMBL" id="GIX75590.1"/>
    </source>
</evidence>
<sequence length="127" mass="14337">MHVGAFVDTGSQLSYLSTRVIKELALKPKRRQRLVHALFGRNTEPHLHEIYEIATLQGSFFGVMSSPFLLMASLHYLSESAPKEYSALVLSYGTHFMLITVFQGVSCVEEMGEFYNSVPEIDDECML</sequence>